<accession>A0A520N480</accession>
<keyword evidence="1 6" id="KW-0436">Ligase</keyword>
<comment type="subcellular location">
    <subcellularLocation>
        <location evidence="6">Cytoplasm</location>
    </subcellularLocation>
</comment>
<dbReference type="InterPro" id="IPR012094">
    <property type="entry name" value="tRNA_Ile_lys_synt"/>
</dbReference>
<comment type="similarity">
    <text evidence="6">Belongs to the tRNA(Ile)-lysidine synthase family.</text>
</comment>
<evidence type="ECO:0000256" key="2">
    <source>
        <dbReference type="ARBA" id="ARBA00022694"/>
    </source>
</evidence>
<feature type="binding site" evidence="6">
    <location>
        <begin position="6"/>
        <end position="11"/>
    </location>
    <ligand>
        <name>ATP</name>
        <dbReference type="ChEBI" id="CHEBI:30616"/>
    </ligand>
</feature>
<dbReference type="SUPFAM" id="SSF52402">
    <property type="entry name" value="Adenine nucleotide alpha hydrolases-like"/>
    <property type="match status" value="1"/>
</dbReference>
<dbReference type="PANTHER" id="PTHR43033">
    <property type="entry name" value="TRNA(ILE)-LYSIDINE SYNTHASE-RELATED"/>
    <property type="match status" value="1"/>
</dbReference>
<comment type="domain">
    <text evidence="6">The N-terminal region contains the highly conserved SGGXDS motif, predicted to be a P-loop motif involved in ATP binding.</text>
</comment>
<evidence type="ECO:0000313" key="8">
    <source>
        <dbReference type="EMBL" id="RZO28278.1"/>
    </source>
</evidence>
<organism evidence="8 9">
    <name type="scientific">SAR86 cluster bacterium</name>
    <dbReference type="NCBI Taxonomy" id="2030880"/>
    <lineage>
        <taxon>Bacteria</taxon>
        <taxon>Pseudomonadati</taxon>
        <taxon>Pseudomonadota</taxon>
        <taxon>Gammaproteobacteria</taxon>
        <taxon>SAR86 cluster</taxon>
    </lineage>
</organism>
<evidence type="ECO:0000256" key="1">
    <source>
        <dbReference type="ARBA" id="ARBA00022598"/>
    </source>
</evidence>
<keyword evidence="6" id="KW-0963">Cytoplasm</keyword>
<keyword evidence="3 6" id="KW-0547">Nucleotide-binding</keyword>
<evidence type="ECO:0000313" key="9">
    <source>
        <dbReference type="Proteomes" id="UP000315283"/>
    </source>
</evidence>
<gene>
    <name evidence="6 8" type="primary">tilS</name>
    <name evidence="8" type="ORF">EVA97_02955</name>
</gene>
<dbReference type="InterPro" id="IPR011063">
    <property type="entry name" value="TilS/TtcA_N"/>
</dbReference>
<dbReference type="Gene3D" id="3.40.50.620">
    <property type="entry name" value="HUPs"/>
    <property type="match status" value="1"/>
</dbReference>
<keyword evidence="2 6" id="KW-0819">tRNA processing</keyword>
<evidence type="ECO:0000256" key="6">
    <source>
        <dbReference type="HAMAP-Rule" id="MF_01161"/>
    </source>
</evidence>
<dbReference type="GO" id="GO:0005524">
    <property type="term" value="F:ATP binding"/>
    <property type="evidence" value="ECO:0007669"/>
    <property type="project" value="UniProtKB-UniRule"/>
</dbReference>
<dbReference type="NCBIfam" id="TIGR02432">
    <property type="entry name" value="lysidine_TilS_N"/>
    <property type="match status" value="1"/>
</dbReference>
<comment type="function">
    <text evidence="6">Ligates lysine onto the cytidine present at position 34 of the AUA codon-specific tRNA(Ile) that contains the anticodon CAU, in an ATP-dependent manner. Cytidine is converted to lysidine, thus changing the amino acid specificity of the tRNA from methionine to isoleucine.</text>
</comment>
<dbReference type="InterPro" id="IPR014729">
    <property type="entry name" value="Rossmann-like_a/b/a_fold"/>
</dbReference>
<dbReference type="GO" id="GO:0005737">
    <property type="term" value="C:cytoplasm"/>
    <property type="evidence" value="ECO:0007669"/>
    <property type="project" value="UniProtKB-SubCell"/>
</dbReference>
<dbReference type="AlphaFoldDB" id="A0A520N480"/>
<dbReference type="Pfam" id="PF01171">
    <property type="entry name" value="ATP_bind_3"/>
    <property type="match status" value="1"/>
</dbReference>
<reference evidence="8 9" key="1">
    <citation type="submission" date="2019-02" db="EMBL/GenBank/DDBJ databases">
        <title>Prokaryotic population dynamics and viral predation in marine succession experiment using metagenomics: the confinement effect.</title>
        <authorList>
            <person name="Haro-Moreno J.M."/>
            <person name="Rodriguez-Valera F."/>
            <person name="Lopez-Perez M."/>
        </authorList>
    </citation>
    <scope>NUCLEOTIDE SEQUENCE [LARGE SCALE GENOMIC DNA]</scope>
    <source>
        <strain evidence="8">MED-G164</strain>
    </source>
</reference>
<sequence length="303" mass="34618">MFIAYSGGPDSTALLHLLSTVDLNEKAKVQAIHINHNLSKHSDSWEKHCIEQCSKLNINLITESVEIKSDGDGIEAASRKARYKIFENLLNDDDQLLLGHHRDDVAETIFMRLLRGSGPDGMEGPKIKRSIGKGILIRPFLKTSKQEILEYLNQNEVEFIQDDSNLSNDFDRNFLRNRIFPLLEERWNNFPERINNFSSILSSRNDNYMNLIHGKYQHLIGNSINLKELKELPDTIISDVLRYSIKKSNIAIPSIKIMKEIKKTFIHSNPGPKSKVCWSRADKEEVAGKITYANGCILISRNN</sequence>
<dbReference type="CDD" id="cd01992">
    <property type="entry name" value="TilS_N"/>
    <property type="match status" value="1"/>
</dbReference>
<name>A0A520N480_9GAMM</name>
<evidence type="ECO:0000259" key="7">
    <source>
        <dbReference type="Pfam" id="PF01171"/>
    </source>
</evidence>
<evidence type="ECO:0000256" key="5">
    <source>
        <dbReference type="ARBA" id="ARBA00048539"/>
    </source>
</evidence>
<dbReference type="GO" id="GO:0006400">
    <property type="term" value="P:tRNA modification"/>
    <property type="evidence" value="ECO:0007669"/>
    <property type="project" value="UniProtKB-UniRule"/>
</dbReference>
<dbReference type="EMBL" id="SHBJ01000016">
    <property type="protein sequence ID" value="RZO28278.1"/>
    <property type="molecule type" value="Genomic_DNA"/>
</dbReference>
<proteinExistence type="inferred from homology"/>
<feature type="domain" description="tRNA(Ile)-lysidine/2-thiocytidine synthase N-terminal" evidence="7">
    <location>
        <begin position="2"/>
        <end position="177"/>
    </location>
</feature>
<comment type="catalytic activity">
    <reaction evidence="5 6">
        <text>cytidine(34) in tRNA(Ile2) + L-lysine + ATP = lysidine(34) in tRNA(Ile2) + AMP + diphosphate + H(+)</text>
        <dbReference type="Rhea" id="RHEA:43744"/>
        <dbReference type="Rhea" id="RHEA-COMP:10625"/>
        <dbReference type="Rhea" id="RHEA-COMP:10670"/>
        <dbReference type="ChEBI" id="CHEBI:15378"/>
        <dbReference type="ChEBI" id="CHEBI:30616"/>
        <dbReference type="ChEBI" id="CHEBI:32551"/>
        <dbReference type="ChEBI" id="CHEBI:33019"/>
        <dbReference type="ChEBI" id="CHEBI:82748"/>
        <dbReference type="ChEBI" id="CHEBI:83665"/>
        <dbReference type="ChEBI" id="CHEBI:456215"/>
        <dbReference type="EC" id="6.3.4.19"/>
    </reaction>
</comment>
<dbReference type="Proteomes" id="UP000315283">
    <property type="component" value="Unassembled WGS sequence"/>
</dbReference>
<dbReference type="HAMAP" id="MF_01161">
    <property type="entry name" value="tRNA_Ile_lys_synt"/>
    <property type="match status" value="1"/>
</dbReference>
<comment type="caution">
    <text evidence="8">The sequence shown here is derived from an EMBL/GenBank/DDBJ whole genome shotgun (WGS) entry which is preliminary data.</text>
</comment>
<protein>
    <recommendedName>
        <fullName evidence="6">tRNA(Ile)-lysidine synthase</fullName>
        <ecNumber evidence="6">6.3.4.19</ecNumber>
    </recommendedName>
    <alternativeName>
        <fullName evidence="6">tRNA(Ile)-2-lysyl-cytidine synthase</fullName>
    </alternativeName>
    <alternativeName>
        <fullName evidence="6">tRNA(Ile)-lysidine synthetase</fullName>
    </alternativeName>
</protein>
<evidence type="ECO:0000256" key="4">
    <source>
        <dbReference type="ARBA" id="ARBA00022840"/>
    </source>
</evidence>
<dbReference type="GO" id="GO:0032267">
    <property type="term" value="F:tRNA(Ile)-lysidine synthase activity"/>
    <property type="evidence" value="ECO:0007669"/>
    <property type="project" value="UniProtKB-EC"/>
</dbReference>
<dbReference type="InterPro" id="IPR012795">
    <property type="entry name" value="tRNA_Ile_lys_synt_N"/>
</dbReference>
<evidence type="ECO:0000256" key="3">
    <source>
        <dbReference type="ARBA" id="ARBA00022741"/>
    </source>
</evidence>
<keyword evidence="4 6" id="KW-0067">ATP-binding</keyword>
<dbReference type="EC" id="6.3.4.19" evidence="6"/>
<dbReference type="PANTHER" id="PTHR43033:SF1">
    <property type="entry name" value="TRNA(ILE)-LYSIDINE SYNTHASE-RELATED"/>
    <property type="match status" value="1"/>
</dbReference>